<dbReference type="HOGENOM" id="CLU_010194_2_10_0"/>
<dbReference type="KEGG" id="msv:Mesil_0675"/>
<comment type="similarity">
    <text evidence="1">Belongs to the short-chain dehydrogenases/reductases (SDR) family.</text>
</comment>
<dbReference type="SMART" id="SM00822">
    <property type="entry name" value="PKS_KR"/>
    <property type="match status" value="1"/>
</dbReference>
<dbReference type="PANTHER" id="PTHR42760:SF135">
    <property type="entry name" value="BLL7886 PROTEIN"/>
    <property type="match status" value="1"/>
</dbReference>
<dbReference type="RefSeq" id="WP_013157181.1">
    <property type="nucleotide sequence ID" value="NC_014212.1"/>
</dbReference>
<dbReference type="InterPro" id="IPR036291">
    <property type="entry name" value="NAD(P)-bd_dom_sf"/>
</dbReference>
<dbReference type="PANTHER" id="PTHR42760">
    <property type="entry name" value="SHORT-CHAIN DEHYDROGENASES/REDUCTASES FAMILY MEMBER"/>
    <property type="match status" value="1"/>
</dbReference>
<sequence>MRLDGKVYLLTGGGGAVAASIAEVFAGAGARLALADIHGETVKERAEKLGGLGFGLDLTDYAATQALVGEVQSRMGRLDGLIHTVGGFAFGPVRDADPEVYDRMFERNVKTLFYAVRAVLPVLLEQKEGFIAGFAAAPAWEGKGPHKALYAAAKSAAATFLRSVDGELEGTDIRVAILYPMGTIDTPDNRQDLPGADPSQWIDPREIAQALLFAASRSRRGRVLELPIFPPR</sequence>
<evidence type="ECO:0000313" key="4">
    <source>
        <dbReference type="Proteomes" id="UP000001916"/>
    </source>
</evidence>
<protein>
    <submittedName>
        <fullName evidence="3">Short-chain dehydrogenase/reductase SDR</fullName>
    </submittedName>
</protein>
<dbReference type="Gene3D" id="3.40.50.720">
    <property type="entry name" value="NAD(P)-binding Rossmann-like Domain"/>
    <property type="match status" value="1"/>
</dbReference>
<organism evidence="3 4">
    <name type="scientific">Allomeiothermus silvanus (strain ATCC 700542 / DSM 9946 / NBRC 106475 / NCIMB 13440 / VI-R2)</name>
    <name type="common">Thermus silvanus</name>
    <dbReference type="NCBI Taxonomy" id="526227"/>
    <lineage>
        <taxon>Bacteria</taxon>
        <taxon>Thermotogati</taxon>
        <taxon>Deinococcota</taxon>
        <taxon>Deinococci</taxon>
        <taxon>Thermales</taxon>
        <taxon>Thermaceae</taxon>
        <taxon>Allomeiothermus</taxon>
    </lineage>
</organism>
<dbReference type="eggNOG" id="COG4221">
    <property type="taxonomic scope" value="Bacteria"/>
</dbReference>
<evidence type="ECO:0000259" key="2">
    <source>
        <dbReference type="SMART" id="SM00822"/>
    </source>
</evidence>
<gene>
    <name evidence="3" type="ordered locus">Mesil_0675</name>
</gene>
<dbReference type="SUPFAM" id="SSF51735">
    <property type="entry name" value="NAD(P)-binding Rossmann-fold domains"/>
    <property type="match status" value="1"/>
</dbReference>
<dbReference type="PRINTS" id="PR00081">
    <property type="entry name" value="GDHRDH"/>
</dbReference>
<dbReference type="GO" id="GO:0030497">
    <property type="term" value="P:fatty acid elongation"/>
    <property type="evidence" value="ECO:0007669"/>
    <property type="project" value="TreeGrafter"/>
</dbReference>
<evidence type="ECO:0000256" key="1">
    <source>
        <dbReference type="ARBA" id="ARBA00006484"/>
    </source>
</evidence>
<dbReference type="InterPro" id="IPR057326">
    <property type="entry name" value="KR_dom"/>
</dbReference>
<accession>D7BAS0</accession>
<dbReference type="GO" id="GO:0016616">
    <property type="term" value="F:oxidoreductase activity, acting on the CH-OH group of donors, NAD or NADP as acceptor"/>
    <property type="evidence" value="ECO:0007669"/>
    <property type="project" value="UniProtKB-ARBA"/>
</dbReference>
<dbReference type="OrthoDB" id="9804774at2"/>
<feature type="domain" description="Ketoreductase" evidence="2">
    <location>
        <begin position="6"/>
        <end position="204"/>
    </location>
</feature>
<reference evidence="3 4" key="1">
    <citation type="journal article" date="2010" name="Stand. Genomic Sci.">
        <title>Complete genome sequence of Meiothermus silvanus type strain (VI-R2).</title>
        <authorList>
            <person name="Sikorski J."/>
            <person name="Tindall B.J."/>
            <person name="Lowry S."/>
            <person name="Lucas S."/>
            <person name="Nolan M."/>
            <person name="Copeland A."/>
            <person name="Glavina Del Rio T."/>
            <person name="Tice H."/>
            <person name="Cheng J.F."/>
            <person name="Han C."/>
            <person name="Pitluck S."/>
            <person name="Liolios K."/>
            <person name="Ivanova N."/>
            <person name="Mavromatis K."/>
            <person name="Mikhailova N."/>
            <person name="Pati A."/>
            <person name="Goodwin L."/>
            <person name="Chen A."/>
            <person name="Palaniappan K."/>
            <person name="Land M."/>
            <person name="Hauser L."/>
            <person name="Chang Y.J."/>
            <person name="Jeffries C.D."/>
            <person name="Rohde M."/>
            <person name="Goker M."/>
            <person name="Woyke T."/>
            <person name="Bristow J."/>
            <person name="Eisen J.A."/>
            <person name="Markowitz V."/>
            <person name="Hugenholtz P."/>
            <person name="Kyrpides N.C."/>
            <person name="Klenk H.P."/>
            <person name="Lapidus A."/>
        </authorList>
    </citation>
    <scope>NUCLEOTIDE SEQUENCE [LARGE SCALE GENOMIC DNA]</scope>
    <source>
        <strain evidence="4">ATCC 700542 / DSM 9946 / VI-R2</strain>
    </source>
</reference>
<evidence type="ECO:0000313" key="3">
    <source>
        <dbReference type="EMBL" id="ADH62592.1"/>
    </source>
</evidence>
<dbReference type="Proteomes" id="UP000001916">
    <property type="component" value="Chromosome"/>
</dbReference>
<dbReference type="Pfam" id="PF00106">
    <property type="entry name" value="adh_short"/>
    <property type="match status" value="1"/>
</dbReference>
<keyword evidence="4" id="KW-1185">Reference proteome</keyword>
<proteinExistence type="inferred from homology"/>
<name>D7BAS0_ALLS1</name>
<dbReference type="EMBL" id="CP002042">
    <property type="protein sequence ID" value="ADH62592.1"/>
    <property type="molecule type" value="Genomic_DNA"/>
</dbReference>
<dbReference type="AlphaFoldDB" id="D7BAS0"/>
<dbReference type="STRING" id="526227.Mesil_0675"/>
<dbReference type="InterPro" id="IPR002347">
    <property type="entry name" value="SDR_fam"/>
</dbReference>